<dbReference type="GO" id="GO:0046872">
    <property type="term" value="F:metal ion binding"/>
    <property type="evidence" value="ECO:0007669"/>
    <property type="project" value="UniProtKB-KW"/>
</dbReference>
<comment type="cofactor">
    <cofactor evidence="1">
        <name>Co(2+)</name>
        <dbReference type="ChEBI" id="CHEBI:48828"/>
    </cofactor>
</comment>
<dbReference type="Pfam" id="PF02073">
    <property type="entry name" value="Peptidase_M29"/>
    <property type="match status" value="1"/>
</dbReference>
<comment type="cofactor">
    <cofactor evidence="3">
        <name>Zn(2+)</name>
        <dbReference type="ChEBI" id="CHEBI:29105"/>
    </cofactor>
</comment>
<sequence length="416" mass="47357">MEDIYKFVSEKQLKKYADLAVRSGINVQKNQLVIIHSDIKNATLAHTIQKAAYEVGASNVVIDWFDEKSTKEFYTHALEDTFDYFPNWKYDQFKEWDDAGAAYIHIISENLEVSKGIQIERMNRFQKAYRTKLKEHHAKIRSHEVRCCLLAVPSFEWATKVSPHLSEEKAVQTLWELILCGSRANGDDPIKDWEDHNRFFESRKKFINNNQFDTLHFISNQGTDLSVGMPNDHLFLGGAVKDLEGKPFFPNIPTEEIFSAPHRDKVNGKLTPSKPLIYDGTIIDDFYLIFKEGQITNYYAATGHEALKNLIETDEGSKYLGEISLVSNHSPLSKTNTLFYNTLFDENTACHIGIGNASPSNLENGRKLSVKELNELGLNSSLILVNVVFGTEDMEVVGIKKDGTKVLLMKEGEFQF</sequence>
<dbReference type="RefSeq" id="WP_143847386.1">
    <property type="nucleotide sequence ID" value="NZ_VLXZ01000002.1"/>
</dbReference>
<evidence type="ECO:0000256" key="7">
    <source>
        <dbReference type="ARBA" id="ARBA00022723"/>
    </source>
</evidence>
<comment type="similarity">
    <text evidence="4">Belongs to the peptidase M29 family.</text>
</comment>
<evidence type="ECO:0000256" key="9">
    <source>
        <dbReference type="ARBA" id="ARBA00023049"/>
    </source>
</evidence>
<dbReference type="OrthoDB" id="9803993at2"/>
<dbReference type="Gene3D" id="3.40.1830.10">
    <property type="entry name" value="Thermophilic metalloprotease (M29)"/>
    <property type="match status" value="1"/>
</dbReference>
<keyword evidence="6" id="KW-0645">Protease</keyword>
<dbReference type="InterPro" id="IPR052170">
    <property type="entry name" value="M29_Exopeptidase"/>
</dbReference>
<evidence type="ECO:0000256" key="3">
    <source>
        <dbReference type="ARBA" id="ARBA00001947"/>
    </source>
</evidence>
<dbReference type="InterPro" id="IPR035097">
    <property type="entry name" value="M29_N-terminal"/>
</dbReference>
<keyword evidence="9" id="KW-0482">Metalloprotease</keyword>
<evidence type="ECO:0000313" key="10">
    <source>
        <dbReference type="EMBL" id="TSB47809.1"/>
    </source>
</evidence>
<dbReference type="EMBL" id="VLXZ01000002">
    <property type="protein sequence ID" value="TSB47809.1"/>
    <property type="molecule type" value="Genomic_DNA"/>
</dbReference>
<dbReference type="PRINTS" id="PR00919">
    <property type="entry name" value="THERMOPTASE"/>
</dbReference>
<comment type="caution">
    <text evidence="10">The sequence shown here is derived from an EMBL/GenBank/DDBJ whole genome shotgun (WGS) entry which is preliminary data.</text>
</comment>
<dbReference type="SUPFAM" id="SSF144052">
    <property type="entry name" value="Thermophilic metalloprotease-like"/>
    <property type="match status" value="1"/>
</dbReference>
<keyword evidence="5 10" id="KW-0031">Aminopeptidase</keyword>
<name>A0A554A289_9BACI</name>
<dbReference type="Proteomes" id="UP000318521">
    <property type="component" value="Unassembled WGS sequence"/>
</dbReference>
<keyword evidence="7" id="KW-0479">Metal-binding</keyword>
<gene>
    <name evidence="10" type="ORF">FN960_04645</name>
</gene>
<reference evidence="10 11" key="1">
    <citation type="submission" date="2019-07" db="EMBL/GenBank/DDBJ databases">
        <authorList>
            <person name="Park Y.J."/>
            <person name="Jeong S.E."/>
            <person name="Jung H.S."/>
        </authorList>
    </citation>
    <scope>NUCLEOTIDE SEQUENCE [LARGE SCALE GENOMIC DNA]</scope>
    <source>
        <strain evidence="11">P16(2019)</strain>
    </source>
</reference>
<dbReference type="InterPro" id="IPR000787">
    <property type="entry name" value="Peptidase_M29"/>
</dbReference>
<comment type="cofactor">
    <cofactor evidence="2">
        <name>Mg(2+)</name>
        <dbReference type="ChEBI" id="CHEBI:18420"/>
    </cofactor>
</comment>
<evidence type="ECO:0000313" key="11">
    <source>
        <dbReference type="Proteomes" id="UP000318521"/>
    </source>
</evidence>
<protein>
    <submittedName>
        <fullName evidence="10">Aminopeptidase</fullName>
    </submittedName>
</protein>
<dbReference type="GO" id="GO:0004177">
    <property type="term" value="F:aminopeptidase activity"/>
    <property type="evidence" value="ECO:0007669"/>
    <property type="project" value="UniProtKB-KW"/>
</dbReference>
<dbReference type="GO" id="GO:0008237">
    <property type="term" value="F:metallopeptidase activity"/>
    <property type="evidence" value="ECO:0007669"/>
    <property type="project" value="UniProtKB-KW"/>
</dbReference>
<evidence type="ECO:0000256" key="5">
    <source>
        <dbReference type="ARBA" id="ARBA00022438"/>
    </source>
</evidence>
<accession>A0A554A289</accession>
<evidence type="ECO:0000256" key="2">
    <source>
        <dbReference type="ARBA" id="ARBA00001946"/>
    </source>
</evidence>
<evidence type="ECO:0000256" key="1">
    <source>
        <dbReference type="ARBA" id="ARBA00001941"/>
    </source>
</evidence>
<dbReference type="GO" id="GO:0006508">
    <property type="term" value="P:proteolysis"/>
    <property type="evidence" value="ECO:0007669"/>
    <property type="project" value="UniProtKB-KW"/>
</dbReference>
<organism evidence="10 11">
    <name type="scientific">Alkalicoccobacillus porphyridii</name>
    <dbReference type="NCBI Taxonomy" id="2597270"/>
    <lineage>
        <taxon>Bacteria</taxon>
        <taxon>Bacillati</taxon>
        <taxon>Bacillota</taxon>
        <taxon>Bacilli</taxon>
        <taxon>Bacillales</taxon>
        <taxon>Bacillaceae</taxon>
        <taxon>Alkalicoccobacillus</taxon>
    </lineage>
</organism>
<keyword evidence="8" id="KW-0378">Hydrolase</keyword>
<dbReference type="PANTHER" id="PTHR34448:SF3">
    <property type="entry name" value="AMINOPEPTIDASE AMPS"/>
    <property type="match status" value="1"/>
</dbReference>
<evidence type="ECO:0000256" key="4">
    <source>
        <dbReference type="ARBA" id="ARBA00008236"/>
    </source>
</evidence>
<evidence type="ECO:0000256" key="8">
    <source>
        <dbReference type="ARBA" id="ARBA00022801"/>
    </source>
</evidence>
<dbReference type="PANTHER" id="PTHR34448">
    <property type="entry name" value="AMINOPEPTIDASE"/>
    <property type="match status" value="1"/>
</dbReference>
<evidence type="ECO:0000256" key="6">
    <source>
        <dbReference type="ARBA" id="ARBA00022670"/>
    </source>
</evidence>
<proteinExistence type="inferred from homology"/>
<dbReference type="AlphaFoldDB" id="A0A554A289"/>
<keyword evidence="11" id="KW-1185">Reference proteome</keyword>